<proteinExistence type="predicted"/>
<reference evidence="1" key="1">
    <citation type="submission" date="2022-12" db="EMBL/GenBank/DDBJ databases">
        <title>B. miyamotoi WGS.</title>
        <authorList>
            <person name="Kuleshov K.V."/>
            <person name="Hoornstra D."/>
            <person name="Hovius J.W."/>
            <person name="Platonov A.E."/>
            <person name="Telford S.R. III."/>
        </authorList>
    </citation>
    <scope>NUCLEOTIDE SEQUENCE</scope>
    <source>
        <strain evidence="1">410</strain>
        <plasmid evidence="1">p410-lp72</plasmid>
    </source>
</reference>
<sequence>MQIRIIFYILALIIISCELEKSQKVMFLTEFEMISRDVACDTLSDKVSQYR</sequence>
<accession>A0AAQ3AHJ1</accession>
<dbReference type="RefSeq" id="WP_156768759.1">
    <property type="nucleotide sequence ID" value="NZ_CP017140.1"/>
</dbReference>
<evidence type="ECO:0000313" key="2">
    <source>
        <dbReference type="Proteomes" id="UP001164544"/>
    </source>
</evidence>
<organism evidence="1 2">
    <name type="scientific">Borrelia miyamotoi</name>
    <dbReference type="NCBI Taxonomy" id="47466"/>
    <lineage>
        <taxon>Bacteria</taxon>
        <taxon>Pseudomonadati</taxon>
        <taxon>Spirochaetota</taxon>
        <taxon>Spirochaetia</taxon>
        <taxon>Spirochaetales</taxon>
        <taxon>Borreliaceae</taxon>
        <taxon>Borrelia</taxon>
    </lineage>
</organism>
<evidence type="ECO:0000313" key="1">
    <source>
        <dbReference type="EMBL" id="WAZ91537.1"/>
    </source>
</evidence>
<protein>
    <recommendedName>
        <fullName evidence="3">Lipoprotein</fullName>
    </recommendedName>
</protein>
<gene>
    <name evidence="1" type="ORF">O5398_05235</name>
</gene>
<geneLocation type="plasmid" evidence="1 2">
    <name>p410-lp72</name>
</geneLocation>
<name>A0AAQ3AHJ1_9SPIR</name>
<dbReference type="EMBL" id="CP114639">
    <property type="protein sequence ID" value="WAZ91537.1"/>
    <property type="molecule type" value="Genomic_DNA"/>
</dbReference>
<dbReference type="PROSITE" id="PS51257">
    <property type="entry name" value="PROKAR_LIPOPROTEIN"/>
    <property type="match status" value="1"/>
</dbReference>
<evidence type="ECO:0008006" key="3">
    <source>
        <dbReference type="Google" id="ProtNLM"/>
    </source>
</evidence>
<keyword evidence="1" id="KW-0614">Plasmid</keyword>
<dbReference type="AlphaFoldDB" id="A0AAQ3AHJ1"/>
<dbReference type="Proteomes" id="UP001164544">
    <property type="component" value="Plasmid p410-lp72"/>
</dbReference>